<reference evidence="2 3" key="1">
    <citation type="submission" date="2013-08" db="EMBL/GenBank/DDBJ databases">
        <title>Genome of Pontibacillus chungwhensis.</title>
        <authorList>
            <person name="Wang Q."/>
            <person name="Wang G."/>
        </authorList>
    </citation>
    <scope>NUCLEOTIDE SEQUENCE [LARGE SCALE GENOMIC DNA]</scope>
    <source>
        <strain evidence="2 3">BH030062</strain>
    </source>
</reference>
<sequence length="62" mass="6767">MTSRNGSKGSQNQNSPKRTGKLKGGKMNEEFGKEIASGDNNKNTEYRSKKGSKSKLKNPGNH</sequence>
<dbReference type="Proteomes" id="UP000030153">
    <property type="component" value="Unassembled WGS sequence"/>
</dbReference>
<protein>
    <submittedName>
        <fullName evidence="2">Imidazoleglycerol-phosphate dehydratase</fullName>
    </submittedName>
</protein>
<evidence type="ECO:0000313" key="2">
    <source>
        <dbReference type="EMBL" id="KGP90334.1"/>
    </source>
</evidence>
<feature type="compositionally biased region" description="Polar residues" evidence="1">
    <location>
        <begin position="1"/>
        <end position="17"/>
    </location>
</feature>
<dbReference type="eggNOG" id="ENOG5030CDM">
    <property type="taxonomic scope" value="Bacteria"/>
</dbReference>
<feature type="region of interest" description="Disordered" evidence="1">
    <location>
        <begin position="1"/>
        <end position="62"/>
    </location>
</feature>
<evidence type="ECO:0000313" key="3">
    <source>
        <dbReference type="Proteomes" id="UP000030153"/>
    </source>
</evidence>
<dbReference type="EMBL" id="AVBG01000013">
    <property type="protein sequence ID" value="KGP90334.1"/>
    <property type="molecule type" value="Genomic_DNA"/>
</dbReference>
<name>A0A0A2UR00_9BACI</name>
<dbReference type="RefSeq" id="WP_036785950.1">
    <property type="nucleotide sequence ID" value="NZ_AVBG01000013.1"/>
</dbReference>
<accession>A0A0A2UR00</accession>
<dbReference type="OrthoDB" id="2692000at2"/>
<keyword evidence="3" id="KW-1185">Reference proteome</keyword>
<evidence type="ECO:0000256" key="1">
    <source>
        <dbReference type="SAM" id="MobiDB-lite"/>
    </source>
</evidence>
<comment type="caution">
    <text evidence="2">The sequence shown here is derived from an EMBL/GenBank/DDBJ whole genome shotgun (WGS) entry which is preliminary data.</text>
</comment>
<dbReference type="STRING" id="1385513.N780_05285"/>
<dbReference type="AlphaFoldDB" id="A0A0A2UR00"/>
<organism evidence="2 3">
    <name type="scientific">Pontibacillus chungwhensis BH030062</name>
    <dbReference type="NCBI Taxonomy" id="1385513"/>
    <lineage>
        <taxon>Bacteria</taxon>
        <taxon>Bacillati</taxon>
        <taxon>Bacillota</taxon>
        <taxon>Bacilli</taxon>
        <taxon>Bacillales</taxon>
        <taxon>Bacillaceae</taxon>
        <taxon>Pontibacillus</taxon>
    </lineage>
</organism>
<gene>
    <name evidence="2" type="ORF">N780_05285</name>
</gene>
<proteinExistence type="predicted"/>